<keyword evidence="7" id="KW-1185">Reference proteome</keyword>
<dbReference type="Pfam" id="PF05180">
    <property type="entry name" value="zf-DNL"/>
    <property type="match status" value="1"/>
</dbReference>
<keyword evidence="2 4" id="KW-0863">Zinc-finger</keyword>
<dbReference type="PANTHER" id="PTHR20922:SF13">
    <property type="entry name" value="DNL-TYPE ZINC FINGER PROTEIN"/>
    <property type="match status" value="1"/>
</dbReference>
<keyword evidence="1" id="KW-0479">Metal-binding</keyword>
<reference evidence="6 7" key="1">
    <citation type="submission" date="2024-08" db="EMBL/GenBank/DDBJ databases">
        <authorList>
            <person name="Cucini C."/>
            <person name="Frati F."/>
        </authorList>
    </citation>
    <scope>NUCLEOTIDE SEQUENCE [LARGE SCALE GENOMIC DNA]</scope>
</reference>
<evidence type="ECO:0000259" key="5">
    <source>
        <dbReference type="PROSITE" id="PS51501"/>
    </source>
</evidence>
<name>A0ABP1S728_9HEXA</name>
<evidence type="ECO:0000256" key="4">
    <source>
        <dbReference type="PROSITE-ProRule" id="PRU00834"/>
    </source>
</evidence>
<evidence type="ECO:0000256" key="1">
    <source>
        <dbReference type="ARBA" id="ARBA00022723"/>
    </source>
</evidence>
<organism evidence="6 7">
    <name type="scientific">Orchesella dallaii</name>
    <dbReference type="NCBI Taxonomy" id="48710"/>
    <lineage>
        <taxon>Eukaryota</taxon>
        <taxon>Metazoa</taxon>
        <taxon>Ecdysozoa</taxon>
        <taxon>Arthropoda</taxon>
        <taxon>Hexapoda</taxon>
        <taxon>Collembola</taxon>
        <taxon>Entomobryomorpha</taxon>
        <taxon>Entomobryoidea</taxon>
        <taxon>Orchesellidae</taxon>
        <taxon>Orchesellinae</taxon>
        <taxon>Orchesella</taxon>
    </lineage>
</organism>
<dbReference type="InterPro" id="IPR024158">
    <property type="entry name" value="Mt_import_TIM15"/>
</dbReference>
<accession>A0ABP1S728</accession>
<dbReference type="Proteomes" id="UP001642540">
    <property type="component" value="Unassembled WGS sequence"/>
</dbReference>
<evidence type="ECO:0000313" key="6">
    <source>
        <dbReference type="EMBL" id="CAL8144192.1"/>
    </source>
</evidence>
<evidence type="ECO:0000256" key="2">
    <source>
        <dbReference type="ARBA" id="ARBA00022771"/>
    </source>
</evidence>
<feature type="domain" description="DNL-type" evidence="5">
    <location>
        <begin position="113"/>
        <end position="198"/>
    </location>
</feature>
<evidence type="ECO:0000256" key="3">
    <source>
        <dbReference type="ARBA" id="ARBA00022833"/>
    </source>
</evidence>
<dbReference type="InterPro" id="IPR007853">
    <property type="entry name" value="Znf_DNL-typ"/>
</dbReference>
<gene>
    <name evidence="6" type="ORF">ODALV1_LOCUS30118</name>
</gene>
<sequence length="198" mass="21867">MHRLRRLSSTSTSYLHHALTKSAVNLNVRRLLHSSFTSSGGGGGGWVAANNFSVANCRSTVLRNQYFFVQNLHITRTRLLCTTKAVIPKGESQTPTEDDKKDALKKEPLANIGPSSKLYLSFTCTVCNGSNSYTISKKAYHHGVVIVTCKGCSNHHLIADNLDWFSDIEGKNIEEILAKKGEKVTKFLASDVKEIEPE</sequence>
<proteinExistence type="predicted"/>
<dbReference type="PROSITE" id="PS51501">
    <property type="entry name" value="ZF_DNL"/>
    <property type="match status" value="1"/>
</dbReference>
<evidence type="ECO:0000313" key="7">
    <source>
        <dbReference type="Proteomes" id="UP001642540"/>
    </source>
</evidence>
<protein>
    <recommendedName>
        <fullName evidence="5">DNL-type domain-containing protein</fullName>
    </recommendedName>
</protein>
<keyword evidence="3" id="KW-0862">Zinc</keyword>
<comment type="caution">
    <text evidence="6">The sequence shown here is derived from an EMBL/GenBank/DDBJ whole genome shotgun (WGS) entry which is preliminary data.</text>
</comment>
<dbReference type="EMBL" id="CAXLJM020000160">
    <property type="protein sequence ID" value="CAL8144192.1"/>
    <property type="molecule type" value="Genomic_DNA"/>
</dbReference>
<dbReference type="PANTHER" id="PTHR20922">
    <property type="entry name" value="DNL-TYPE ZINC FINGER PROTEIN"/>
    <property type="match status" value="1"/>
</dbReference>